<feature type="domain" description="TIR" evidence="1">
    <location>
        <begin position="186"/>
        <end position="272"/>
    </location>
</feature>
<organism evidence="2 3">
    <name type="scientific">Thiocapsa rosea</name>
    <dbReference type="NCBI Taxonomy" id="69360"/>
    <lineage>
        <taxon>Bacteria</taxon>
        <taxon>Pseudomonadati</taxon>
        <taxon>Pseudomonadota</taxon>
        <taxon>Gammaproteobacteria</taxon>
        <taxon>Chromatiales</taxon>
        <taxon>Chromatiaceae</taxon>
        <taxon>Thiocapsa</taxon>
    </lineage>
</organism>
<evidence type="ECO:0000313" key="2">
    <source>
        <dbReference type="EMBL" id="RKT46639.1"/>
    </source>
</evidence>
<sequence length="704" mass="77706">MANLPPLHLYLLAHPKSDEANAIAADLMRRFVEPPASGGLRIPVFFTPDRGDDLPPALDGEGGINLCAAQHTIVVVLGDERMVRTVPEGAGDAWVDFVRDALAQTPVGASPHHTLPVALDQAGFQLSGEHHVLPALLKPDMAAPEAAERRLVEISFHIAARAIQLLEHGKVPELAPGRMKAPVQMFVSHAKADLAADRQDPVRQTRDLVHQGELPIDQWYDAEQIAPGQKFADAIRAGAGDCSIMLAFHTDHYGSRPWCRREVLEAKERGVHILIVDALESGEPRSFPYAGNVPVIRWQFRDPRVDAGRVIDRAVLEALRFKYNRAMLEAISESDEVVLPAPPEAVTLAYPRLGEKKGKVFLYPDPPLGREELELLQRLRPKLSFVTPLTKIAQWPRPKWIDTITVSISESDDLRRYGLSTEHFDTLSDEIHLYLLLAGLKIAYGGALQADFTKGSNFTLRLFELVRAYSGLAEGVGSKPLKEAILNVAPWPLYLGYGEGEWKLFSGKVAKYQPAPRPDLPWNDDEVFPVTDGRRTTKADTPQRRYAWARGLTAMRERITEDSQARLVLGGKLRGFSGLVPGVVEEAWLSLRNKHPLFVAGGFGGAARAVGDLLLGKVRPEFSGEWPRQTIADYDASRALYDQHGGDFVSLEHIGRDLRDLRATGLQDALNNGLDEAENEELILSTNPQQIAGLVLRGLGRLSR</sequence>
<dbReference type="EMBL" id="RBXL01000001">
    <property type="protein sequence ID" value="RKT46639.1"/>
    <property type="molecule type" value="Genomic_DNA"/>
</dbReference>
<keyword evidence="3" id="KW-1185">Reference proteome</keyword>
<reference evidence="2 3" key="1">
    <citation type="submission" date="2018-10" db="EMBL/GenBank/DDBJ databases">
        <title>Genomic Encyclopedia of Archaeal and Bacterial Type Strains, Phase II (KMG-II): from individual species to whole genera.</title>
        <authorList>
            <person name="Goeker M."/>
        </authorList>
    </citation>
    <scope>NUCLEOTIDE SEQUENCE [LARGE SCALE GENOMIC DNA]</scope>
    <source>
        <strain evidence="2 3">DSM 235</strain>
    </source>
</reference>
<dbReference type="Pfam" id="PF18163">
    <property type="entry name" value="LD_cluster2"/>
    <property type="match status" value="1"/>
</dbReference>
<dbReference type="SUPFAM" id="SSF52200">
    <property type="entry name" value="Toll/Interleukin receptor TIR domain"/>
    <property type="match status" value="1"/>
</dbReference>
<dbReference type="Proteomes" id="UP000274556">
    <property type="component" value="Unassembled WGS sequence"/>
</dbReference>
<protein>
    <submittedName>
        <fullName evidence="2">TIR domain-containing protein</fullName>
    </submittedName>
</protein>
<name>A0A495VBC6_9GAMM</name>
<gene>
    <name evidence="2" type="ORF">BDD21_4165</name>
</gene>
<dbReference type="OrthoDB" id="104289at2"/>
<evidence type="ECO:0000313" key="3">
    <source>
        <dbReference type="Proteomes" id="UP000274556"/>
    </source>
</evidence>
<dbReference type="Gene3D" id="3.40.50.10140">
    <property type="entry name" value="Toll/interleukin-1 receptor homology (TIR) domain"/>
    <property type="match status" value="1"/>
</dbReference>
<dbReference type="GO" id="GO:0007165">
    <property type="term" value="P:signal transduction"/>
    <property type="evidence" value="ECO:0007669"/>
    <property type="project" value="InterPro"/>
</dbReference>
<dbReference type="InterPro" id="IPR035897">
    <property type="entry name" value="Toll_tir_struct_dom_sf"/>
</dbReference>
<accession>A0A495VBC6</accession>
<comment type="caution">
    <text evidence="2">The sequence shown here is derived from an EMBL/GenBank/DDBJ whole genome shotgun (WGS) entry which is preliminary data.</text>
</comment>
<dbReference type="InterPro" id="IPR041160">
    <property type="entry name" value="LD_cluster2"/>
</dbReference>
<dbReference type="RefSeq" id="WP_120798725.1">
    <property type="nucleotide sequence ID" value="NZ_RBXL01000001.1"/>
</dbReference>
<dbReference type="InterPro" id="IPR000157">
    <property type="entry name" value="TIR_dom"/>
</dbReference>
<evidence type="ECO:0000259" key="1">
    <source>
        <dbReference type="Pfam" id="PF13676"/>
    </source>
</evidence>
<proteinExistence type="predicted"/>
<dbReference type="Pfam" id="PF13676">
    <property type="entry name" value="TIR_2"/>
    <property type="match status" value="1"/>
</dbReference>
<dbReference type="AlphaFoldDB" id="A0A495VBC6"/>